<gene>
    <name evidence="1" type="ORF">AB7878_02345</name>
</gene>
<sequence>MDNEIAGRVVLVEADERNRSLIATVECRTWKQRKNMLAVWLRFFPDKEASTKEFNQNFEKLTRKADDFLKLKNDQQRATWLHNNQDGWIVKGLAGLLS</sequence>
<dbReference type="Proteomes" id="UP001562159">
    <property type="component" value="Unassembled WGS sequence"/>
</dbReference>
<comment type="caution">
    <text evidence="1">The sequence shown here is derived from an EMBL/GenBank/DDBJ whole genome shotgun (WGS) entry which is preliminary data.</text>
</comment>
<organism evidence="1 2">
    <name type="scientific">Rhodanobacter humi</name>
    <dbReference type="NCBI Taxonomy" id="1888173"/>
    <lineage>
        <taxon>Bacteria</taxon>
        <taxon>Pseudomonadati</taxon>
        <taxon>Pseudomonadota</taxon>
        <taxon>Gammaproteobacteria</taxon>
        <taxon>Lysobacterales</taxon>
        <taxon>Rhodanobacteraceae</taxon>
        <taxon>Rhodanobacter</taxon>
    </lineage>
</organism>
<reference evidence="1 2" key="1">
    <citation type="submission" date="2024-07" db="EMBL/GenBank/DDBJ databases">
        <title>Molecular mechanisms and environmental adaptations of flagellar loss and biofilm growth of Rhodanobacter under environmental stress.</title>
        <authorList>
            <person name="Chen M."/>
        </authorList>
    </citation>
    <scope>NUCLEOTIDE SEQUENCE [LARGE SCALE GENOMIC DNA]</scope>
    <source>
        <strain evidence="1 2">RS22</strain>
    </source>
</reference>
<dbReference type="EMBL" id="JBGBPY010000001">
    <property type="protein sequence ID" value="MEY2181244.1"/>
    <property type="molecule type" value="Genomic_DNA"/>
</dbReference>
<keyword evidence="2" id="KW-1185">Reference proteome</keyword>
<name>A0ABV4ALG4_9GAMM</name>
<protein>
    <submittedName>
        <fullName evidence="1">Uncharacterized protein</fullName>
    </submittedName>
</protein>
<accession>A0ABV4ALG4</accession>
<evidence type="ECO:0000313" key="1">
    <source>
        <dbReference type="EMBL" id="MEY2181244.1"/>
    </source>
</evidence>
<proteinExistence type="predicted"/>
<evidence type="ECO:0000313" key="2">
    <source>
        <dbReference type="Proteomes" id="UP001562159"/>
    </source>
</evidence>